<comment type="caution">
    <text evidence="9">The sequence shown here is derived from an EMBL/GenBank/DDBJ whole genome shotgun (WGS) entry which is preliminary data.</text>
</comment>
<dbReference type="SUPFAM" id="SSF53335">
    <property type="entry name" value="S-adenosyl-L-methionine-dependent methyltransferases"/>
    <property type="match status" value="1"/>
</dbReference>
<evidence type="ECO:0000313" key="10">
    <source>
        <dbReference type="Proteomes" id="UP000469215"/>
    </source>
</evidence>
<reference evidence="9 10" key="1">
    <citation type="submission" date="2020-01" db="EMBL/GenBank/DDBJ databases">
        <authorList>
            <person name="Deng T."/>
        </authorList>
    </citation>
    <scope>NUCLEOTIDE SEQUENCE [LARGE SCALE GENOMIC DNA]</scope>
    <source>
        <strain evidence="9 10">5221</strain>
    </source>
</reference>
<sequence length="320" mass="32372">MAAGSTESAGPEHTAPAHKGPAHADPGPTADALLREGAAALAGSASPAADAALLLAHAWDRTGAQLARARLMGESVAPRTARVYRELLTARAGGAPVQHLTGRAPFRRLTLPVGPGVFVPRPETELLVDAVLARTSAAPVAVDLCAGSGAIGLALATEAPGARVLGIERSEAALEWARRARAEHADELAAAGSRLLLAQGDATQAAEVAGLVQRELGQRPQVVVSNPPYVPPGAASAEVTASDPAAALWGGGPDGTEIPRRIIATAAALLAPGGLLVLEHAEAQGPALRHAAHALGFGGAATHSDYTGRDRYTTAHRMES</sequence>
<evidence type="ECO:0000256" key="2">
    <source>
        <dbReference type="ARBA" id="ARBA00022603"/>
    </source>
</evidence>
<keyword evidence="2 9" id="KW-0489">Methyltransferase</keyword>
<comment type="catalytic activity">
    <reaction evidence="5">
        <text>L-glutaminyl-[peptide chain release factor] + S-adenosyl-L-methionine = N(5)-methyl-L-glutaminyl-[peptide chain release factor] + S-adenosyl-L-homocysteine + H(+)</text>
        <dbReference type="Rhea" id="RHEA:42896"/>
        <dbReference type="Rhea" id="RHEA-COMP:10271"/>
        <dbReference type="Rhea" id="RHEA-COMP:10272"/>
        <dbReference type="ChEBI" id="CHEBI:15378"/>
        <dbReference type="ChEBI" id="CHEBI:30011"/>
        <dbReference type="ChEBI" id="CHEBI:57856"/>
        <dbReference type="ChEBI" id="CHEBI:59789"/>
        <dbReference type="ChEBI" id="CHEBI:61891"/>
        <dbReference type="EC" id="2.1.1.297"/>
    </reaction>
</comment>
<protein>
    <recommendedName>
        <fullName evidence="1">peptide chain release factor N(5)-glutamine methyltransferase</fullName>
        <ecNumber evidence="1">2.1.1.297</ecNumber>
    </recommendedName>
</protein>
<evidence type="ECO:0000256" key="1">
    <source>
        <dbReference type="ARBA" id="ARBA00012771"/>
    </source>
</evidence>
<dbReference type="RefSeq" id="WP_160952981.1">
    <property type="nucleotide sequence ID" value="NZ_WWEQ01000019.1"/>
</dbReference>
<keyword evidence="10" id="KW-1185">Reference proteome</keyword>
<keyword evidence="4" id="KW-0949">S-adenosyl-L-methionine</keyword>
<evidence type="ECO:0000256" key="5">
    <source>
        <dbReference type="ARBA" id="ARBA00048391"/>
    </source>
</evidence>
<dbReference type="GO" id="GO:0102559">
    <property type="term" value="F:peptide chain release factor N(5)-glutamine methyltransferase activity"/>
    <property type="evidence" value="ECO:0007669"/>
    <property type="project" value="UniProtKB-EC"/>
</dbReference>
<dbReference type="EMBL" id="WWEQ01000019">
    <property type="protein sequence ID" value="MYM19547.1"/>
    <property type="molecule type" value="Genomic_DNA"/>
</dbReference>
<feature type="domain" description="Methyltransferase small" evidence="7">
    <location>
        <begin position="124"/>
        <end position="232"/>
    </location>
</feature>
<dbReference type="PANTHER" id="PTHR18895:SF74">
    <property type="entry name" value="MTRF1L RELEASE FACTOR GLUTAMINE METHYLTRANSFERASE"/>
    <property type="match status" value="1"/>
</dbReference>
<dbReference type="InterPro" id="IPR040758">
    <property type="entry name" value="PrmC_N"/>
</dbReference>
<dbReference type="Gene3D" id="1.10.8.10">
    <property type="entry name" value="DNA helicase RuvA subunit, C-terminal domain"/>
    <property type="match status" value="1"/>
</dbReference>
<accession>A0A6N9H617</accession>
<dbReference type="CDD" id="cd02440">
    <property type="entry name" value="AdoMet_MTases"/>
    <property type="match status" value="1"/>
</dbReference>
<keyword evidence="3 9" id="KW-0808">Transferase</keyword>
<dbReference type="InterPro" id="IPR002052">
    <property type="entry name" value="DNA_methylase_N6_adenine_CS"/>
</dbReference>
<dbReference type="Gene3D" id="3.40.50.150">
    <property type="entry name" value="Vaccinia Virus protein VP39"/>
    <property type="match status" value="1"/>
</dbReference>
<feature type="domain" description="Release factor glutamine methyltransferase N-terminal" evidence="8">
    <location>
        <begin position="33"/>
        <end position="102"/>
    </location>
</feature>
<evidence type="ECO:0000256" key="6">
    <source>
        <dbReference type="SAM" id="MobiDB-lite"/>
    </source>
</evidence>
<dbReference type="Pfam" id="PF17827">
    <property type="entry name" value="PrmC_N"/>
    <property type="match status" value="1"/>
</dbReference>
<dbReference type="PROSITE" id="PS00092">
    <property type="entry name" value="N6_MTASE"/>
    <property type="match status" value="1"/>
</dbReference>
<name>A0A6N9H617_9MICO</name>
<evidence type="ECO:0000259" key="7">
    <source>
        <dbReference type="Pfam" id="PF05175"/>
    </source>
</evidence>
<evidence type="ECO:0000259" key="8">
    <source>
        <dbReference type="Pfam" id="PF17827"/>
    </source>
</evidence>
<feature type="region of interest" description="Disordered" evidence="6">
    <location>
        <begin position="1"/>
        <end position="30"/>
    </location>
</feature>
<dbReference type="InterPro" id="IPR050320">
    <property type="entry name" value="N5-glutamine_MTase"/>
</dbReference>
<evidence type="ECO:0000256" key="3">
    <source>
        <dbReference type="ARBA" id="ARBA00022679"/>
    </source>
</evidence>
<dbReference type="InterPro" id="IPR004556">
    <property type="entry name" value="HemK-like"/>
</dbReference>
<dbReference type="Proteomes" id="UP000469215">
    <property type="component" value="Unassembled WGS sequence"/>
</dbReference>
<dbReference type="EC" id="2.1.1.297" evidence="1"/>
<organism evidence="9 10">
    <name type="scientific">Brevibacterium rongguiense</name>
    <dbReference type="NCBI Taxonomy" id="2695267"/>
    <lineage>
        <taxon>Bacteria</taxon>
        <taxon>Bacillati</taxon>
        <taxon>Actinomycetota</taxon>
        <taxon>Actinomycetes</taxon>
        <taxon>Micrococcales</taxon>
        <taxon>Brevibacteriaceae</taxon>
        <taxon>Brevibacterium</taxon>
    </lineage>
</organism>
<dbReference type="InterPro" id="IPR007848">
    <property type="entry name" value="Small_mtfrase_dom"/>
</dbReference>
<evidence type="ECO:0000313" key="9">
    <source>
        <dbReference type="EMBL" id="MYM19547.1"/>
    </source>
</evidence>
<dbReference type="NCBIfam" id="TIGR00536">
    <property type="entry name" value="hemK_fam"/>
    <property type="match status" value="1"/>
</dbReference>
<dbReference type="Pfam" id="PF05175">
    <property type="entry name" value="MTS"/>
    <property type="match status" value="1"/>
</dbReference>
<gene>
    <name evidence="9" type="ORF">GSY69_06075</name>
</gene>
<dbReference type="PANTHER" id="PTHR18895">
    <property type="entry name" value="HEMK METHYLTRANSFERASE"/>
    <property type="match status" value="1"/>
</dbReference>
<evidence type="ECO:0000256" key="4">
    <source>
        <dbReference type="ARBA" id="ARBA00022691"/>
    </source>
</evidence>
<dbReference type="GO" id="GO:0032259">
    <property type="term" value="P:methylation"/>
    <property type="evidence" value="ECO:0007669"/>
    <property type="project" value="UniProtKB-KW"/>
</dbReference>
<proteinExistence type="predicted"/>
<dbReference type="GO" id="GO:0003676">
    <property type="term" value="F:nucleic acid binding"/>
    <property type="evidence" value="ECO:0007669"/>
    <property type="project" value="InterPro"/>
</dbReference>
<dbReference type="AlphaFoldDB" id="A0A6N9H617"/>
<dbReference type="InterPro" id="IPR029063">
    <property type="entry name" value="SAM-dependent_MTases_sf"/>
</dbReference>